<protein>
    <recommendedName>
        <fullName evidence="2">Fibronectin type-III domain-containing protein</fullName>
    </recommendedName>
</protein>
<gene>
    <name evidence="1" type="ORF">LCGC14_2989610</name>
</gene>
<accession>A0A0F8X4A1</accession>
<comment type="caution">
    <text evidence="1">The sequence shown here is derived from an EMBL/GenBank/DDBJ whole genome shotgun (WGS) entry which is preliminary data.</text>
</comment>
<evidence type="ECO:0000313" key="1">
    <source>
        <dbReference type="EMBL" id="KKK63902.1"/>
    </source>
</evidence>
<dbReference type="EMBL" id="LAZR01061275">
    <property type="protein sequence ID" value="KKK63902.1"/>
    <property type="molecule type" value="Genomic_DNA"/>
</dbReference>
<evidence type="ECO:0008006" key="2">
    <source>
        <dbReference type="Google" id="ProtNLM"/>
    </source>
</evidence>
<feature type="non-terminal residue" evidence="1">
    <location>
        <position position="366"/>
    </location>
</feature>
<name>A0A0F8X4A1_9ZZZZ</name>
<feature type="non-terminal residue" evidence="1">
    <location>
        <position position="1"/>
    </location>
</feature>
<sequence>LTTSYGSTVYIETGDESDRYYYVHLGYLTGLSKDTTYHYRFVATDERSNTIYSSDKTLTSATPSGTVVYIPGSMGSPQYTLDSANTTYIVTEDIDADYTAFKIAADNVTLDLGGHTITYNKTDYQVSGTGYDYATSSAVGVRISGTQTGAKIVNGKIIQGEGYNSASSGSYGYSPIWSVNSTSSGEVAGISADYIGEQITGMSLTYDFDAHHNVIKDRGMGMINRHQGCDAITKAKSAYNNLVKRVRHRGLFKTGPIYHNEVWGDSWWTNAHLIQATSNTNVYSNHVFGGGYTVVGIVTNGSDYSRTYNTSKYLKNVDVYDNFVYLYSVRVYDDRSAEYGPHSSGFMGRCMWGADNIEWYDNILVG</sequence>
<proteinExistence type="predicted"/>
<organism evidence="1">
    <name type="scientific">marine sediment metagenome</name>
    <dbReference type="NCBI Taxonomy" id="412755"/>
    <lineage>
        <taxon>unclassified sequences</taxon>
        <taxon>metagenomes</taxon>
        <taxon>ecological metagenomes</taxon>
    </lineage>
</organism>
<dbReference type="AlphaFoldDB" id="A0A0F8X4A1"/>
<reference evidence="1" key="1">
    <citation type="journal article" date="2015" name="Nature">
        <title>Complex archaea that bridge the gap between prokaryotes and eukaryotes.</title>
        <authorList>
            <person name="Spang A."/>
            <person name="Saw J.H."/>
            <person name="Jorgensen S.L."/>
            <person name="Zaremba-Niedzwiedzka K."/>
            <person name="Martijn J."/>
            <person name="Lind A.E."/>
            <person name="van Eijk R."/>
            <person name="Schleper C."/>
            <person name="Guy L."/>
            <person name="Ettema T.J."/>
        </authorList>
    </citation>
    <scope>NUCLEOTIDE SEQUENCE</scope>
</reference>